<name>A0A097IJ55_9CORY</name>
<reference evidence="2 3" key="1">
    <citation type="submission" date="2013-09" db="EMBL/GenBank/DDBJ databases">
        <title>Complete genome sequence of Corynebacterium doosanense CAU 212(T) (=DSM 45436(T)), isolated from activated sludge.</title>
        <authorList>
            <person name="Schaffert L."/>
            <person name="Albersmeier A."/>
            <person name="Kalinowski J."/>
            <person name="Ruckert C."/>
        </authorList>
    </citation>
    <scope>NUCLEOTIDE SEQUENCE [LARGE SCALE GENOMIC DNA]</scope>
    <source>
        <strain evidence="2 3">CAU 212</strain>
    </source>
</reference>
<dbReference type="OrthoDB" id="10009995at2"/>
<dbReference type="KEGG" id="cdo:CDOO_01885"/>
<dbReference type="HOGENOM" id="CLU_1014574_0_0_11"/>
<accession>A0A097IJ55</accession>
<evidence type="ECO:0000256" key="1">
    <source>
        <dbReference type="SAM" id="MobiDB-lite"/>
    </source>
</evidence>
<dbReference type="EMBL" id="CP006764">
    <property type="protein sequence ID" value="AIT62177.1"/>
    <property type="molecule type" value="Genomic_DNA"/>
</dbReference>
<protein>
    <submittedName>
        <fullName evidence="2">Uncharacterized protein</fullName>
    </submittedName>
</protein>
<dbReference type="AlphaFoldDB" id="A0A097IJ55"/>
<gene>
    <name evidence="2" type="ORF">CDOO_01885</name>
</gene>
<keyword evidence="3" id="KW-1185">Reference proteome</keyword>
<organism evidence="2 3">
    <name type="scientific">Corynebacterium doosanense CAU 212 = DSM 45436</name>
    <dbReference type="NCBI Taxonomy" id="558173"/>
    <lineage>
        <taxon>Bacteria</taxon>
        <taxon>Bacillati</taxon>
        <taxon>Actinomycetota</taxon>
        <taxon>Actinomycetes</taxon>
        <taxon>Mycobacteriales</taxon>
        <taxon>Corynebacteriaceae</taxon>
        <taxon>Corynebacterium</taxon>
    </lineage>
</organism>
<evidence type="ECO:0000313" key="3">
    <source>
        <dbReference type="Proteomes" id="UP000029914"/>
    </source>
</evidence>
<evidence type="ECO:0000313" key="2">
    <source>
        <dbReference type="EMBL" id="AIT62177.1"/>
    </source>
</evidence>
<dbReference type="Proteomes" id="UP000029914">
    <property type="component" value="Chromosome"/>
</dbReference>
<dbReference type="STRING" id="558173.CDOO_01885"/>
<feature type="compositionally biased region" description="Basic and acidic residues" evidence="1">
    <location>
        <begin position="250"/>
        <end position="260"/>
    </location>
</feature>
<feature type="region of interest" description="Disordered" evidence="1">
    <location>
        <begin position="217"/>
        <end position="274"/>
    </location>
</feature>
<sequence length="274" mass="29039">MAERQTTTAPESVAVLDGVALQAALRAALVVAPTKGEHAVIAMRLPASSGPGSQVAVCAYDPAREMHISIAVPADHVDVADERDRTVELTPPAVRQLLAMKVKTPKEEDPWPSVSWAISETRVTQTDEGQLFGRQSRVLRENRDTPTLGDISSKLAEMADATPELTGVSQLTPAQTKALGNALGHLQEIARLRPLQPSEGQLASCLVLSESLAAHCSRPDKEKPAEQPDKEPTTAAPVSVSFADMDLDDMAAKLDPEGKTGLKIVRSNPPGGIA</sequence>
<dbReference type="RefSeq" id="WP_018021470.1">
    <property type="nucleotide sequence ID" value="NZ_AQUX01000002.1"/>
</dbReference>
<proteinExistence type="predicted"/>
<feature type="compositionally biased region" description="Basic and acidic residues" evidence="1">
    <location>
        <begin position="217"/>
        <end position="232"/>
    </location>
</feature>